<comment type="caution">
    <text evidence="2">The sequence shown here is derived from an EMBL/GenBank/DDBJ whole genome shotgun (WGS) entry which is preliminary data.</text>
</comment>
<dbReference type="InterPro" id="IPR000291">
    <property type="entry name" value="D-Ala_lig_Van_CS"/>
</dbReference>
<dbReference type="Pfam" id="PF01820">
    <property type="entry name" value="Dala_Dala_lig_N"/>
    <property type="match status" value="1"/>
</dbReference>
<evidence type="ECO:0000313" key="2">
    <source>
        <dbReference type="EMBL" id="HHF98216.1"/>
    </source>
</evidence>
<dbReference type="Gene3D" id="3.40.50.20">
    <property type="match status" value="1"/>
</dbReference>
<dbReference type="Proteomes" id="UP000886070">
    <property type="component" value="Unassembled WGS sequence"/>
</dbReference>
<accession>A0A7V5HZ12</accession>
<reference evidence="2" key="1">
    <citation type="journal article" date="2020" name="mSystems">
        <title>Genome- and Community-Level Interaction Insights into Carbon Utilization and Element Cycling Functions of Hydrothermarchaeota in Hydrothermal Sediment.</title>
        <authorList>
            <person name="Zhou Z."/>
            <person name="Liu Y."/>
            <person name="Xu W."/>
            <person name="Pan J."/>
            <person name="Luo Z.H."/>
            <person name="Li M."/>
        </authorList>
    </citation>
    <scope>NUCLEOTIDE SEQUENCE [LARGE SCALE GENOMIC DNA]</scope>
    <source>
        <strain evidence="2">HyVt-92</strain>
    </source>
</reference>
<dbReference type="PANTHER" id="PTHR23132:SF23">
    <property type="entry name" value="D-ALANINE--D-ALANINE LIGASE B"/>
    <property type="match status" value="1"/>
</dbReference>
<dbReference type="Gene3D" id="3.30.1490.20">
    <property type="entry name" value="ATP-grasp fold, A domain"/>
    <property type="match status" value="1"/>
</dbReference>
<gene>
    <name evidence="2" type="ORF">ENL39_01860</name>
</gene>
<dbReference type="InterPro" id="IPR011127">
    <property type="entry name" value="Dala_Dala_lig_N"/>
</dbReference>
<keyword evidence="2" id="KW-0436">Ligase</keyword>
<name>A0A7V5HZ12_UNCAE</name>
<dbReference type="GO" id="GO:0008716">
    <property type="term" value="F:D-alanine-D-alanine ligase activity"/>
    <property type="evidence" value="ECO:0007669"/>
    <property type="project" value="TreeGrafter"/>
</dbReference>
<dbReference type="PANTHER" id="PTHR23132">
    <property type="entry name" value="D-ALANINE--D-ALANINE LIGASE"/>
    <property type="match status" value="1"/>
</dbReference>
<dbReference type="SUPFAM" id="SSF52440">
    <property type="entry name" value="PreATP-grasp domain"/>
    <property type="match status" value="1"/>
</dbReference>
<organism evidence="2">
    <name type="scientific">Aerophobetes bacterium</name>
    <dbReference type="NCBI Taxonomy" id="2030807"/>
    <lineage>
        <taxon>Bacteria</taxon>
        <taxon>Candidatus Aerophobota</taxon>
    </lineage>
</organism>
<dbReference type="EMBL" id="DRTT01000055">
    <property type="protein sequence ID" value="HHF98216.1"/>
    <property type="molecule type" value="Genomic_DNA"/>
</dbReference>
<feature type="domain" description="D-alanine--D-alanine ligase N-terminal" evidence="1">
    <location>
        <begin position="52"/>
        <end position="87"/>
    </location>
</feature>
<protein>
    <submittedName>
        <fullName evidence="2">D-alanine--D-alanine ligase</fullName>
    </submittedName>
</protein>
<feature type="non-terminal residue" evidence="2">
    <location>
        <position position="144"/>
    </location>
</feature>
<dbReference type="InterPro" id="IPR013815">
    <property type="entry name" value="ATP_grasp_subdomain_1"/>
</dbReference>
<dbReference type="AlphaFoldDB" id="A0A7V5HZ12"/>
<sequence>MSLKVCVLKGGISSEREISLKSGQAIERALKELGYFVFNIDYRGPEELLSLKKREVDVVFIALHGVGGEDGRIQGWLETMGIPYTGSGVLASALAMDKSFSRRIWKTEGLKQPYWQVIDSPCFSLKISPPFIVKPARGGSTIGV</sequence>
<dbReference type="GO" id="GO:0005524">
    <property type="term" value="F:ATP binding"/>
    <property type="evidence" value="ECO:0007669"/>
    <property type="project" value="InterPro"/>
</dbReference>
<dbReference type="InterPro" id="IPR016185">
    <property type="entry name" value="PreATP-grasp_dom_sf"/>
</dbReference>
<dbReference type="Gene3D" id="3.30.470.20">
    <property type="entry name" value="ATP-grasp fold, B domain"/>
    <property type="match status" value="1"/>
</dbReference>
<evidence type="ECO:0000259" key="1">
    <source>
        <dbReference type="Pfam" id="PF01820"/>
    </source>
</evidence>
<proteinExistence type="predicted"/>
<dbReference type="SUPFAM" id="SSF56059">
    <property type="entry name" value="Glutathione synthetase ATP-binding domain-like"/>
    <property type="match status" value="1"/>
</dbReference>
<dbReference type="PROSITE" id="PS00843">
    <property type="entry name" value="DALA_DALA_LIGASE_1"/>
    <property type="match status" value="1"/>
</dbReference>